<evidence type="ECO:0000313" key="10">
    <source>
        <dbReference type="EMBL" id="EST48629.1"/>
    </source>
</evidence>
<dbReference type="GO" id="GO:0005694">
    <property type="term" value="C:chromosome"/>
    <property type="evidence" value="ECO:0007669"/>
    <property type="project" value="UniProtKB-SubCell"/>
</dbReference>
<keyword evidence="7" id="KW-0539">Nucleus</keyword>
<keyword evidence="5" id="KW-0808">Transferase</keyword>
<evidence type="ECO:0000256" key="7">
    <source>
        <dbReference type="ARBA" id="ARBA00023242"/>
    </source>
</evidence>
<comment type="subcellular location">
    <subcellularLocation>
        <location evidence="2">Chromosome</location>
    </subcellularLocation>
    <subcellularLocation>
        <location evidence="1">Nucleus</location>
    </subcellularLocation>
</comment>
<proteinExistence type="predicted"/>
<keyword evidence="4" id="KW-0489">Methyltransferase</keyword>
<gene>
    <name evidence="10" type="ORF">SS50377_11241</name>
    <name evidence="11" type="ORF">SS50377_23645</name>
</gene>
<evidence type="ECO:0000256" key="2">
    <source>
        <dbReference type="ARBA" id="ARBA00004286"/>
    </source>
</evidence>
<dbReference type="PANTHER" id="PTHR22884">
    <property type="entry name" value="SET DOMAIN PROTEINS"/>
    <property type="match status" value="1"/>
</dbReference>
<reference evidence="11" key="2">
    <citation type="submission" date="2020-12" db="EMBL/GenBank/DDBJ databases">
        <title>New Spironucleus salmonicida genome in near-complete chromosomes.</title>
        <authorList>
            <person name="Xu F."/>
            <person name="Kurt Z."/>
            <person name="Jimenez-Gonzalez A."/>
            <person name="Astvaldsson A."/>
            <person name="Andersson J.O."/>
            <person name="Svard S.G."/>
        </authorList>
    </citation>
    <scope>NUCLEOTIDE SEQUENCE</scope>
    <source>
        <strain evidence="11">ATCC 50377</strain>
    </source>
</reference>
<keyword evidence="12" id="KW-1185">Reference proteome</keyword>
<dbReference type="Proteomes" id="UP000018208">
    <property type="component" value="Unassembled WGS sequence"/>
</dbReference>
<accession>V6M5I9</accession>
<dbReference type="InterPro" id="IPR001214">
    <property type="entry name" value="SET_dom"/>
</dbReference>
<dbReference type="GO" id="GO:0005634">
    <property type="term" value="C:nucleus"/>
    <property type="evidence" value="ECO:0007669"/>
    <property type="project" value="UniProtKB-SubCell"/>
</dbReference>
<evidence type="ECO:0000256" key="4">
    <source>
        <dbReference type="ARBA" id="ARBA00022603"/>
    </source>
</evidence>
<feature type="domain" description="SET" evidence="8">
    <location>
        <begin position="71"/>
        <end position="186"/>
    </location>
</feature>
<dbReference type="EMBL" id="KI545981">
    <property type="protein sequence ID" value="EST48629.1"/>
    <property type="molecule type" value="Genomic_DNA"/>
</dbReference>
<keyword evidence="3" id="KW-0158">Chromosome</keyword>
<protein>
    <submittedName>
        <fullName evidence="11">Histone-lysine N-methyltransferase SETD1</fullName>
    </submittedName>
    <submittedName>
        <fullName evidence="10">SET domain-containing protein</fullName>
    </submittedName>
</protein>
<keyword evidence="6" id="KW-0949">S-adenosyl-L-methionine</keyword>
<organism evidence="10">
    <name type="scientific">Spironucleus salmonicida</name>
    <dbReference type="NCBI Taxonomy" id="348837"/>
    <lineage>
        <taxon>Eukaryota</taxon>
        <taxon>Metamonada</taxon>
        <taxon>Diplomonadida</taxon>
        <taxon>Hexamitidae</taxon>
        <taxon>Hexamitinae</taxon>
        <taxon>Spironucleus</taxon>
    </lineage>
</organism>
<dbReference type="GO" id="GO:0008168">
    <property type="term" value="F:methyltransferase activity"/>
    <property type="evidence" value="ECO:0007669"/>
    <property type="project" value="UniProtKB-KW"/>
</dbReference>
<dbReference type="VEuPathDB" id="GiardiaDB:SS50377_23645"/>
<dbReference type="Gene3D" id="2.170.270.10">
    <property type="entry name" value="SET domain"/>
    <property type="match status" value="1"/>
</dbReference>
<dbReference type="InterPro" id="IPR003616">
    <property type="entry name" value="Post-SET_dom"/>
</dbReference>
<dbReference type="EMBL" id="AUWU02000004">
    <property type="protein sequence ID" value="KAH0573710.1"/>
    <property type="molecule type" value="Genomic_DNA"/>
</dbReference>
<dbReference type="PROSITE" id="PS50868">
    <property type="entry name" value="POST_SET"/>
    <property type="match status" value="1"/>
</dbReference>
<dbReference type="GO" id="GO:0032259">
    <property type="term" value="P:methylation"/>
    <property type="evidence" value="ECO:0007669"/>
    <property type="project" value="UniProtKB-KW"/>
</dbReference>
<dbReference type="SMART" id="SM00317">
    <property type="entry name" value="SET"/>
    <property type="match status" value="1"/>
</dbReference>
<dbReference type="SUPFAM" id="SSF82199">
    <property type="entry name" value="SET domain"/>
    <property type="match status" value="1"/>
</dbReference>
<dbReference type="PROSITE" id="PS50280">
    <property type="entry name" value="SET"/>
    <property type="match status" value="1"/>
</dbReference>
<evidence type="ECO:0000256" key="1">
    <source>
        <dbReference type="ARBA" id="ARBA00004123"/>
    </source>
</evidence>
<dbReference type="InterPro" id="IPR050777">
    <property type="entry name" value="SET2_Histone-Lys_MeTrsfase"/>
</dbReference>
<evidence type="ECO:0000256" key="3">
    <source>
        <dbReference type="ARBA" id="ARBA00022454"/>
    </source>
</evidence>
<dbReference type="Pfam" id="PF00856">
    <property type="entry name" value="SET"/>
    <property type="match status" value="1"/>
</dbReference>
<dbReference type="OrthoDB" id="308383at2759"/>
<evidence type="ECO:0000256" key="5">
    <source>
        <dbReference type="ARBA" id="ARBA00022679"/>
    </source>
</evidence>
<name>V6M5I9_9EUKA</name>
<reference evidence="10 11" key="1">
    <citation type="journal article" date="2014" name="PLoS Genet.">
        <title>The Genome of Spironucleus salmonicida Highlights a Fish Pathogen Adapted to Fluctuating Environments.</title>
        <authorList>
            <person name="Xu F."/>
            <person name="Jerlstrom-Hultqvist J."/>
            <person name="Einarsson E."/>
            <person name="Astvaldsson A."/>
            <person name="Svard S.G."/>
            <person name="Andersson J.O."/>
        </authorList>
    </citation>
    <scope>NUCLEOTIDE SEQUENCE</scope>
    <source>
        <strain evidence="11">ATCC 50377</strain>
    </source>
</reference>
<evidence type="ECO:0000313" key="11">
    <source>
        <dbReference type="EMBL" id="KAH0573710.1"/>
    </source>
</evidence>
<evidence type="ECO:0000259" key="8">
    <source>
        <dbReference type="PROSITE" id="PS50280"/>
    </source>
</evidence>
<evidence type="ECO:0000256" key="6">
    <source>
        <dbReference type="ARBA" id="ARBA00022691"/>
    </source>
</evidence>
<evidence type="ECO:0000313" key="12">
    <source>
        <dbReference type="Proteomes" id="UP000018208"/>
    </source>
</evidence>
<feature type="domain" description="Post-SET" evidence="9">
    <location>
        <begin position="194"/>
        <end position="210"/>
    </location>
</feature>
<sequence length="212" mass="24098">MKLLDIGQIGFEVSQLQINKLPPKCLTIHPLDLSTQRKLYFEQQKFCSSLTKPSSGYRHQTCIVQKFQQPPKIIVKRSSIHGYGLFANRILQKGTPICEYQGIMYNSLALADLAEKKLMEYGFDSTYMFRIGQKTSVIDATFTGNSARFANHSCSPNALSKQQNGHVYLLAVRDILIGEEITYNYNMRYVSGMKRAICYCGCDNCNGYMDQK</sequence>
<evidence type="ECO:0000259" key="9">
    <source>
        <dbReference type="PROSITE" id="PS50868"/>
    </source>
</evidence>
<dbReference type="AlphaFoldDB" id="V6M5I9"/>
<dbReference type="InterPro" id="IPR046341">
    <property type="entry name" value="SET_dom_sf"/>
</dbReference>